<feature type="non-terminal residue" evidence="1">
    <location>
        <position position="1"/>
    </location>
</feature>
<evidence type="ECO:0000313" key="2">
    <source>
        <dbReference type="Proteomes" id="UP000681720"/>
    </source>
</evidence>
<dbReference type="AlphaFoldDB" id="A0A8S3JYV2"/>
<name>A0A8S3JYV2_9BILA</name>
<dbReference type="Proteomes" id="UP000681720">
    <property type="component" value="Unassembled WGS sequence"/>
</dbReference>
<proteinExistence type="predicted"/>
<comment type="caution">
    <text evidence="1">The sequence shown here is derived from an EMBL/GenBank/DDBJ whole genome shotgun (WGS) entry which is preliminary data.</text>
</comment>
<accession>A0A8S3JYV2</accession>
<dbReference type="EMBL" id="CAJOBJ010367701">
    <property type="protein sequence ID" value="CAF5221913.1"/>
    <property type="molecule type" value="Genomic_DNA"/>
</dbReference>
<reference evidence="1" key="1">
    <citation type="submission" date="2021-02" db="EMBL/GenBank/DDBJ databases">
        <authorList>
            <person name="Nowell W R."/>
        </authorList>
    </citation>
    <scope>NUCLEOTIDE SEQUENCE</scope>
</reference>
<gene>
    <name evidence="1" type="ORF">GIL414_LOCUS84796</name>
</gene>
<sequence length="56" mass="6257">QDSSTISSATFLLENANKILSTFVPENRGRNTLQSHEEINVKFFGTITCKMYASLC</sequence>
<organism evidence="1 2">
    <name type="scientific">Rotaria magnacalcarata</name>
    <dbReference type="NCBI Taxonomy" id="392030"/>
    <lineage>
        <taxon>Eukaryota</taxon>
        <taxon>Metazoa</taxon>
        <taxon>Spiralia</taxon>
        <taxon>Gnathifera</taxon>
        <taxon>Rotifera</taxon>
        <taxon>Eurotatoria</taxon>
        <taxon>Bdelloidea</taxon>
        <taxon>Philodinida</taxon>
        <taxon>Philodinidae</taxon>
        <taxon>Rotaria</taxon>
    </lineage>
</organism>
<protein>
    <submittedName>
        <fullName evidence="1">Uncharacterized protein</fullName>
    </submittedName>
</protein>
<evidence type="ECO:0000313" key="1">
    <source>
        <dbReference type="EMBL" id="CAF5221913.1"/>
    </source>
</evidence>